<dbReference type="Proteomes" id="UP000636010">
    <property type="component" value="Unassembled WGS sequence"/>
</dbReference>
<feature type="domain" description="Capsule synthesis protein CapA" evidence="2">
    <location>
        <begin position="1"/>
        <end position="227"/>
    </location>
</feature>
<sequence>MIFVGDIALPDSASIDYTEAREVFGGKSIVGNLEGSLTKFSSTREHHVFNSLNSIEKLCSDFNFKAFSIANNHILDVNDISNTFANIQHLDLKLFGAGENLFKAQRSIFLEEDGSRIYFLGFGWEANSCKPSSEDKQGVNPYRRDNVLYCLDVLKQSITKDDKIVIYFHWNYELEIYPQPFDREFSRELIQKGVDVILGSHAHRCQGIEYYNNKPIIYGLGNWLFPQEIFWDNKLKFPDFTLTQMAVEIDFNDLSNLEIHWFELDRKKSKLNYIRSEKFSGSEKIQELTPFSGISNKQYTKWFSQNRFQKKLLPIFKYKDSTLTVKLKLLWISLRHCTIVLLLKLGLK</sequence>
<dbReference type="SMART" id="SM00854">
    <property type="entry name" value="PGA_cap"/>
    <property type="match status" value="1"/>
</dbReference>
<dbReference type="InterPro" id="IPR052169">
    <property type="entry name" value="CW_Biosynth-Accessory"/>
</dbReference>
<dbReference type="RefSeq" id="WP_188463591.1">
    <property type="nucleotide sequence ID" value="NZ_BAABHU010000007.1"/>
</dbReference>
<accession>A0ABQ1MAG5</accession>
<dbReference type="SUPFAM" id="SSF56300">
    <property type="entry name" value="Metallo-dependent phosphatases"/>
    <property type="match status" value="1"/>
</dbReference>
<dbReference type="EMBL" id="BMEC01000007">
    <property type="protein sequence ID" value="GGC37449.1"/>
    <property type="molecule type" value="Genomic_DNA"/>
</dbReference>
<dbReference type="Gene3D" id="3.60.21.10">
    <property type="match status" value="1"/>
</dbReference>
<organism evidence="3 4">
    <name type="scientific">Marivirga lumbricoides</name>
    <dbReference type="NCBI Taxonomy" id="1046115"/>
    <lineage>
        <taxon>Bacteria</taxon>
        <taxon>Pseudomonadati</taxon>
        <taxon>Bacteroidota</taxon>
        <taxon>Cytophagia</taxon>
        <taxon>Cytophagales</taxon>
        <taxon>Marivirgaceae</taxon>
        <taxon>Marivirga</taxon>
    </lineage>
</organism>
<dbReference type="InterPro" id="IPR019079">
    <property type="entry name" value="Capsule_synth_CapA"/>
</dbReference>
<gene>
    <name evidence="3" type="ORF">GCM10011506_23550</name>
</gene>
<evidence type="ECO:0000313" key="4">
    <source>
        <dbReference type="Proteomes" id="UP000636010"/>
    </source>
</evidence>
<evidence type="ECO:0000259" key="2">
    <source>
        <dbReference type="SMART" id="SM00854"/>
    </source>
</evidence>
<evidence type="ECO:0000313" key="3">
    <source>
        <dbReference type="EMBL" id="GGC37449.1"/>
    </source>
</evidence>
<protein>
    <recommendedName>
        <fullName evidence="2">Capsule synthesis protein CapA domain-containing protein</fullName>
    </recommendedName>
</protein>
<dbReference type="PANTHER" id="PTHR33393">
    <property type="entry name" value="POLYGLUTAMINE SYNTHESIS ACCESSORY PROTEIN RV0574C-RELATED"/>
    <property type="match status" value="1"/>
</dbReference>
<comment type="caution">
    <text evidence="3">The sequence shown here is derived from an EMBL/GenBank/DDBJ whole genome shotgun (WGS) entry which is preliminary data.</text>
</comment>
<evidence type="ECO:0000256" key="1">
    <source>
        <dbReference type="ARBA" id="ARBA00005662"/>
    </source>
</evidence>
<name>A0ABQ1MAG5_9BACT</name>
<comment type="similarity">
    <text evidence="1">Belongs to the CapA family.</text>
</comment>
<proteinExistence type="inferred from homology"/>
<dbReference type="PANTHER" id="PTHR33393:SF11">
    <property type="entry name" value="POLYGLUTAMINE SYNTHESIS ACCESSORY PROTEIN RV0574C-RELATED"/>
    <property type="match status" value="1"/>
</dbReference>
<keyword evidence="4" id="KW-1185">Reference proteome</keyword>
<dbReference type="Pfam" id="PF09587">
    <property type="entry name" value="PGA_cap"/>
    <property type="match status" value="1"/>
</dbReference>
<dbReference type="InterPro" id="IPR029052">
    <property type="entry name" value="Metallo-depent_PP-like"/>
</dbReference>
<reference evidence="4" key="1">
    <citation type="journal article" date="2019" name="Int. J. Syst. Evol. Microbiol.">
        <title>The Global Catalogue of Microorganisms (GCM) 10K type strain sequencing project: providing services to taxonomists for standard genome sequencing and annotation.</title>
        <authorList>
            <consortium name="The Broad Institute Genomics Platform"/>
            <consortium name="The Broad Institute Genome Sequencing Center for Infectious Disease"/>
            <person name="Wu L."/>
            <person name="Ma J."/>
        </authorList>
    </citation>
    <scope>NUCLEOTIDE SEQUENCE [LARGE SCALE GENOMIC DNA]</scope>
    <source>
        <strain evidence="4">CGMCC 1.10832</strain>
    </source>
</reference>